<dbReference type="Proteomes" id="UP000295043">
    <property type="component" value="Unassembled WGS sequence"/>
</dbReference>
<reference evidence="2 3" key="1">
    <citation type="submission" date="2019-03" db="EMBL/GenBank/DDBJ databases">
        <title>Genomic Encyclopedia of Type Strains, Phase IV (KMG-V): Genome sequencing to study the core and pangenomes of soil and plant-associated prokaryotes.</title>
        <authorList>
            <person name="Whitman W."/>
        </authorList>
    </citation>
    <scope>NUCLEOTIDE SEQUENCE [LARGE SCALE GENOMIC DNA]</scope>
    <source>
        <strain evidence="2 3">23C40</strain>
    </source>
</reference>
<evidence type="ECO:0000256" key="1">
    <source>
        <dbReference type="SAM" id="MobiDB-lite"/>
    </source>
</evidence>
<dbReference type="AlphaFoldDB" id="A0A4R2AUY6"/>
<proteinExistence type="predicted"/>
<feature type="compositionally biased region" description="Basic and acidic residues" evidence="1">
    <location>
        <begin position="35"/>
        <end position="50"/>
    </location>
</feature>
<organism evidence="2 3">
    <name type="scientific">Sinorhizobium americanum</name>
    <dbReference type="NCBI Taxonomy" id="194963"/>
    <lineage>
        <taxon>Bacteria</taxon>
        <taxon>Pseudomonadati</taxon>
        <taxon>Pseudomonadota</taxon>
        <taxon>Alphaproteobacteria</taxon>
        <taxon>Hyphomicrobiales</taxon>
        <taxon>Rhizobiaceae</taxon>
        <taxon>Sinorhizobium/Ensifer group</taxon>
        <taxon>Sinorhizobium</taxon>
    </lineage>
</organism>
<evidence type="ECO:0000313" key="2">
    <source>
        <dbReference type="EMBL" id="TCN17631.1"/>
    </source>
</evidence>
<gene>
    <name evidence="2" type="ORF">EV184_1378</name>
</gene>
<protein>
    <submittedName>
        <fullName evidence="2">Uncharacterized protein</fullName>
    </submittedName>
</protein>
<name>A0A4R2AUY6_9HYPH</name>
<accession>A0A4R2AUY6</accession>
<feature type="region of interest" description="Disordered" evidence="1">
    <location>
        <begin position="1"/>
        <end position="77"/>
    </location>
</feature>
<evidence type="ECO:0000313" key="3">
    <source>
        <dbReference type="Proteomes" id="UP000295043"/>
    </source>
</evidence>
<sequence length="242" mass="27162">MNRILNAATSRSMKSKVTSRTAISPEPDPQLRGSRQSDDAPRTRGLEKGRRSERRRVSKEQIKHAMTGLHGHATTPWRPKGQLSRWNDGCGPSLLAGFDRGLHQRISIECKDGLGALTVRKTGRGLFVVVRMLRVPSKRLDAQCSDKCCLHPAPGSGVDRKVRCAKGRFDHLGRNFFHRANFIPKAGRILRVPRTLAYLWRTPKITRYLFVAPAGLGPHQPLRAAARNSRCRPARRPRRSST</sequence>
<feature type="compositionally biased region" description="Polar residues" evidence="1">
    <location>
        <begin position="7"/>
        <end position="22"/>
    </location>
</feature>
<dbReference type="EMBL" id="SLVU01000037">
    <property type="protein sequence ID" value="TCN17631.1"/>
    <property type="molecule type" value="Genomic_DNA"/>
</dbReference>
<comment type="caution">
    <text evidence="2">The sequence shown here is derived from an EMBL/GenBank/DDBJ whole genome shotgun (WGS) entry which is preliminary data.</text>
</comment>